<comment type="caution">
    <text evidence="2">The sequence shown here is derived from an EMBL/GenBank/DDBJ whole genome shotgun (WGS) entry which is preliminary data.</text>
</comment>
<gene>
    <name evidence="2" type="ORF">Sjap_001997</name>
</gene>
<organism evidence="2 3">
    <name type="scientific">Stephania japonica</name>
    <dbReference type="NCBI Taxonomy" id="461633"/>
    <lineage>
        <taxon>Eukaryota</taxon>
        <taxon>Viridiplantae</taxon>
        <taxon>Streptophyta</taxon>
        <taxon>Embryophyta</taxon>
        <taxon>Tracheophyta</taxon>
        <taxon>Spermatophyta</taxon>
        <taxon>Magnoliopsida</taxon>
        <taxon>Ranunculales</taxon>
        <taxon>Menispermaceae</taxon>
        <taxon>Menispermoideae</taxon>
        <taxon>Cissampelideae</taxon>
        <taxon>Stephania</taxon>
    </lineage>
</organism>
<dbReference type="EMBL" id="JBBNAE010000001">
    <property type="protein sequence ID" value="KAK9154517.1"/>
    <property type="molecule type" value="Genomic_DNA"/>
</dbReference>
<feature type="compositionally biased region" description="Basic and acidic residues" evidence="1">
    <location>
        <begin position="1"/>
        <end position="19"/>
    </location>
</feature>
<protein>
    <submittedName>
        <fullName evidence="2">Uncharacterized protein</fullName>
    </submittedName>
</protein>
<dbReference type="AlphaFoldDB" id="A0AAP0KNA9"/>
<evidence type="ECO:0000313" key="3">
    <source>
        <dbReference type="Proteomes" id="UP001417504"/>
    </source>
</evidence>
<evidence type="ECO:0000256" key="1">
    <source>
        <dbReference type="SAM" id="MobiDB-lite"/>
    </source>
</evidence>
<dbReference type="Proteomes" id="UP001417504">
    <property type="component" value="Unassembled WGS sequence"/>
</dbReference>
<reference evidence="2 3" key="1">
    <citation type="submission" date="2024-01" db="EMBL/GenBank/DDBJ databases">
        <title>Genome assemblies of Stephania.</title>
        <authorList>
            <person name="Yang L."/>
        </authorList>
    </citation>
    <scope>NUCLEOTIDE SEQUENCE [LARGE SCALE GENOMIC DNA]</scope>
    <source>
        <strain evidence="2">QJT</strain>
        <tissue evidence="2">Leaf</tissue>
    </source>
</reference>
<proteinExistence type="predicted"/>
<evidence type="ECO:0000313" key="2">
    <source>
        <dbReference type="EMBL" id="KAK9154517.1"/>
    </source>
</evidence>
<feature type="region of interest" description="Disordered" evidence="1">
    <location>
        <begin position="1"/>
        <end position="31"/>
    </location>
</feature>
<accession>A0AAP0KNA9</accession>
<name>A0AAP0KNA9_9MAGN</name>
<keyword evidence="3" id="KW-1185">Reference proteome</keyword>
<sequence length="66" mass="6986">MSRDEPRSGGGRREKEPRGTQELGSSMEIAWPSSAMAKAMAESGEGKGVVSLLVRVGVGVESQPQR</sequence>